<evidence type="ECO:0000256" key="2">
    <source>
        <dbReference type="ARBA" id="ARBA00004749"/>
    </source>
</evidence>
<evidence type="ECO:0000256" key="5">
    <source>
        <dbReference type="ARBA" id="ARBA00022946"/>
    </source>
</evidence>
<keyword evidence="7 8" id="KW-0496">Mitochondrion</keyword>
<comment type="function">
    <text evidence="8">Membrane-associated protein that warps the membrane surface to access and bind aromatic isoprenes with high specificity, including ubiquinone (CoQ) isoprene intermediates and presents them directly to Coq7, therefore facilitating the Coq7-mediated hydroxylase step. Participates in the biosynthesis of coenzyme Q, also named ubiquinone, an essential lipid-soluble electron transporter for aerobic cellular respiration.</text>
</comment>
<accession>A0AAV8SFQ6</accession>
<comment type="similarity">
    <text evidence="3 8">Belongs to the COQ9 family.</text>
</comment>
<dbReference type="FunFam" id="1.10.357.10:FF:000004">
    <property type="entry name" value="Ubiquinone biosynthesis protein COQ9, mitochondrial"/>
    <property type="match status" value="1"/>
</dbReference>
<reference evidence="11 12" key="1">
    <citation type="submission" date="2021-09" db="EMBL/GenBank/DDBJ databases">
        <title>Genomic insights and catalytic innovation underlie evolution of tropane alkaloids biosynthesis.</title>
        <authorList>
            <person name="Wang Y.-J."/>
            <person name="Tian T."/>
            <person name="Huang J.-P."/>
            <person name="Huang S.-X."/>
        </authorList>
    </citation>
    <scope>NUCLEOTIDE SEQUENCE [LARGE SCALE GENOMIC DNA]</scope>
    <source>
        <strain evidence="11">KIB-2018</strain>
        <tissue evidence="11">Leaf</tissue>
    </source>
</reference>
<feature type="compositionally biased region" description="Polar residues" evidence="9">
    <location>
        <begin position="33"/>
        <end position="50"/>
    </location>
</feature>
<evidence type="ECO:0000256" key="3">
    <source>
        <dbReference type="ARBA" id="ARBA00010766"/>
    </source>
</evidence>
<organism evidence="11 12">
    <name type="scientific">Erythroxylum novogranatense</name>
    <dbReference type="NCBI Taxonomy" id="1862640"/>
    <lineage>
        <taxon>Eukaryota</taxon>
        <taxon>Viridiplantae</taxon>
        <taxon>Streptophyta</taxon>
        <taxon>Embryophyta</taxon>
        <taxon>Tracheophyta</taxon>
        <taxon>Spermatophyta</taxon>
        <taxon>Magnoliopsida</taxon>
        <taxon>eudicotyledons</taxon>
        <taxon>Gunneridae</taxon>
        <taxon>Pentapetalae</taxon>
        <taxon>rosids</taxon>
        <taxon>fabids</taxon>
        <taxon>Malpighiales</taxon>
        <taxon>Erythroxylaceae</taxon>
        <taxon>Erythroxylum</taxon>
    </lineage>
</organism>
<evidence type="ECO:0000256" key="1">
    <source>
        <dbReference type="ARBA" id="ARBA00004173"/>
    </source>
</evidence>
<dbReference type="Pfam" id="PF08511">
    <property type="entry name" value="COQ9"/>
    <property type="match status" value="1"/>
</dbReference>
<proteinExistence type="inferred from homology"/>
<evidence type="ECO:0000313" key="11">
    <source>
        <dbReference type="EMBL" id="KAJ8750828.1"/>
    </source>
</evidence>
<protein>
    <recommendedName>
        <fullName evidence="8">Ubiquinone biosynthesis protein</fullName>
    </recommendedName>
</protein>
<evidence type="ECO:0000256" key="4">
    <source>
        <dbReference type="ARBA" id="ARBA00022688"/>
    </source>
</evidence>
<evidence type="ECO:0000256" key="9">
    <source>
        <dbReference type="SAM" id="MobiDB-lite"/>
    </source>
</evidence>
<dbReference type="NCBIfam" id="TIGR02396">
    <property type="entry name" value="diverge_rpsU"/>
    <property type="match status" value="1"/>
</dbReference>
<dbReference type="PANTHER" id="PTHR21427">
    <property type="entry name" value="UBIQUINONE BIOSYNTHESIS PROTEIN COQ9, MITOCHONDRIAL"/>
    <property type="match status" value="1"/>
</dbReference>
<dbReference type="AlphaFoldDB" id="A0AAV8SFQ6"/>
<evidence type="ECO:0000259" key="10">
    <source>
        <dbReference type="Pfam" id="PF08511"/>
    </source>
</evidence>
<evidence type="ECO:0000256" key="7">
    <source>
        <dbReference type="ARBA" id="ARBA00023128"/>
    </source>
</evidence>
<dbReference type="GO" id="GO:0005743">
    <property type="term" value="C:mitochondrial inner membrane"/>
    <property type="evidence" value="ECO:0007669"/>
    <property type="project" value="TreeGrafter"/>
</dbReference>
<keyword evidence="6 8" id="KW-0446">Lipid-binding</keyword>
<sequence>MYRTIARRLLSGSTLNGSDYTLRGFRGTVTAGSRFTTSTIPQPLSDQNPKQHVEGVNPQPNSSASSSNQSTAEEALRRERQRPRTEYQEEQASVLRASLRHVLSLGWGEEAMIAGARDVGVSPSIVGSFPRKDAALVEFFMDECLQKFIDRIDSEEELQNLVPSKRISKLVRIRLEMQAPYISKWPQALSIQAHPSNAPTSFKQRAMLVDEIWHATGDEGADIDWYVKRTVLGGIYSTTEIYMLTDSSADFRDTWAFLDNRVKDAFDLKKTIQEAKYLAEAVGAGMGSSLQGFVRRVFRE</sequence>
<dbReference type="Proteomes" id="UP001159364">
    <property type="component" value="Linkage Group LG11"/>
</dbReference>
<name>A0AAV8SFQ6_9ROSI</name>
<feature type="compositionally biased region" description="Low complexity" evidence="9">
    <location>
        <begin position="57"/>
        <end position="70"/>
    </location>
</feature>
<keyword evidence="12" id="KW-1185">Reference proteome</keyword>
<keyword evidence="4 8" id="KW-0831">Ubiquinone biosynthesis</keyword>
<comment type="caution">
    <text evidence="11">The sequence shown here is derived from an EMBL/GenBank/DDBJ whole genome shotgun (WGS) entry which is preliminary data.</text>
</comment>
<comment type="subcellular location">
    <subcellularLocation>
        <location evidence="1 8">Mitochondrion</location>
    </subcellularLocation>
</comment>
<comment type="pathway">
    <text evidence="2 8">Cofactor biosynthesis; ubiquinone biosynthesis.</text>
</comment>
<dbReference type="EMBL" id="JAIWQS010000011">
    <property type="protein sequence ID" value="KAJ8750828.1"/>
    <property type="molecule type" value="Genomic_DNA"/>
</dbReference>
<dbReference type="InterPro" id="IPR013718">
    <property type="entry name" value="COQ9_C"/>
</dbReference>
<evidence type="ECO:0000256" key="6">
    <source>
        <dbReference type="ARBA" id="ARBA00023121"/>
    </source>
</evidence>
<feature type="domain" description="COQ9 C-terminal" evidence="10">
    <location>
        <begin position="198"/>
        <end position="268"/>
    </location>
</feature>
<keyword evidence="5" id="KW-0809">Transit peptide</keyword>
<feature type="compositionally biased region" description="Basic and acidic residues" evidence="9">
    <location>
        <begin position="74"/>
        <end position="87"/>
    </location>
</feature>
<evidence type="ECO:0000256" key="8">
    <source>
        <dbReference type="RuleBase" id="RU366063"/>
    </source>
</evidence>
<dbReference type="GO" id="GO:0006744">
    <property type="term" value="P:ubiquinone biosynthetic process"/>
    <property type="evidence" value="ECO:0007669"/>
    <property type="project" value="UniProtKB-UniRule"/>
</dbReference>
<feature type="region of interest" description="Disordered" evidence="9">
    <location>
        <begin position="33"/>
        <end position="90"/>
    </location>
</feature>
<dbReference type="GO" id="GO:0008289">
    <property type="term" value="F:lipid binding"/>
    <property type="evidence" value="ECO:0007669"/>
    <property type="project" value="UniProtKB-UniRule"/>
</dbReference>
<dbReference type="Gene3D" id="1.10.357.10">
    <property type="entry name" value="Tetracycline Repressor, domain 2"/>
    <property type="match status" value="1"/>
</dbReference>
<dbReference type="InterPro" id="IPR012762">
    <property type="entry name" value="Ubiq_biosynth_COQ9"/>
</dbReference>
<dbReference type="PANTHER" id="PTHR21427:SF19">
    <property type="entry name" value="UBIQUINONE BIOSYNTHESIS PROTEIN COQ9, MITOCHONDRIAL"/>
    <property type="match status" value="1"/>
</dbReference>
<gene>
    <name evidence="11" type="ORF">K2173_016009</name>
</gene>
<evidence type="ECO:0000313" key="12">
    <source>
        <dbReference type="Proteomes" id="UP001159364"/>
    </source>
</evidence>